<dbReference type="Pfam" id="PF00619">
    <property type="entry name" value="CARD"/>
    <property type="match status" value="1"/>
</dbReference>
<dbReference type="EMBL" id="CAJPEV010001418">
    <property type="protein sequence ID" value="CAG0892518.1"/>
    <property type="molecule type" value="Genomic_DNA"/>
</dbReference>
<sequence length="358" mass="40550">MGDNVKKLARLKILLKRHMINIDALLDSLTVCGLITLQEEREVRTIGKKTDQINKLIFILSESNLQSNFDKLVEILKEIGRSDITEELENDSNAPKDPGGGPTENTRNDSIIHQISSETCEQTEPLCEIIQEYWDQMISCLNVQGVFTHLVKSGVLQNRDEKEINTPQKEEEKRVILLMKILTKIDFSKFEKFLEALAASGQKDLSELLSLQSRRRQPDPSSVLGSGCSIRPLNDIVDGNCSEPLAICSSQHLYDGDHGVISHEESEQNSEYHEHADNHDQLRRNLYAIVSKALPQQDPKILKDLIRHLMDEEGVSAVENLPHVELQTLTRFLKTVPAKILHKAFQDPIAGEMQRYES</sequence>
<reference evidence="3" key="1">
    <citation type="submission" date="2020-11" db="EMBL/GenBank/DDBJ databases">
        <authorList>
            <person name="Tran Van P."/>
        </authorList>
    </citation>
    <scope>NUCLEOTIDE SEQUENCE</scope>
</reference>
<feature type="domain" description="CARD" evidence="2">
    <location>
        <begin position="122"/>
        <end position="212"/>
    </location>
</feature>
<feature type="region of interest" description="Disordered" evidence="1">
    <location>
        <begin position="86"/>
        <end position="108"/>
    </location>
</feature>
<dbReference type="PROSITE" id="PS50209">
    <property type="entry name" value="CARD"/>
    <property type="match status" value="2"/>
</dbReference>
<dbReference type="CDD" id="cd01671">
    <property type="entry name" value="CARD"/>
    <property type="match status" value="2"/>
</dbReference>
<dbReference type="InterPro" id="IPR001315">
    <property type="entry name" value="CARD"/>
</dbReference>
<evidence type="ECO:0000313" key="4">
    <source>
        <dbReference type="Proteomes" id="UP000677054"/>
    </source>
</evidence>
<dbReference type="Gene3D" id="1.10.533.10">
    <property type="entry name" value="Death Domain, Fas"/>
    <property type="match status" value="2"/>
</dbReference>
<dbReference type="AlphaFoldDB" id="A0A7R9A4G7"/>
<evidence type="ECO:0000259" key="2">
    <source>
        <dbReference type="PROSITE" id="PS50209"/>
    </source>
</evidence>
<name>A0A7R9A4G7_9CRUS</name>
<dbReference type="InterPro" id="IPR011029">
    <property type="entry name" value="DEATH-like_dom_sf"/>
</dbReference>
<evidence type="ECO:0000313" key="3">
    <source>
        <dbReference type="EMBL" id="CAD7247312.1"/>
    </source>
</evidence>
<organism evidence="3">
    <name type="scientific">Darwinula stevensoni</name>
    <dbReference type="NCBI Taxonomy" id="69355"/>
    <lineage>
        <taxon>Eukaryota</taxon>
        <taxon>Metazoa</taxon>
        <taxon>Ecdysozoa</taxon>
        <taxon>Arthropoda</taxon>
        <taxon>Crustacea</taxon>
        <taxon>Oligostraca</taxon>
        <taxon>Ostracoda</taxon>
        <taxon>Podocopa</taxon>
        <taxon>Podocopida</taxon>
        <taxon>Darwinulocopina</taxon>
        <taxon>Darwinuloidea</taxon>
        <taxon>Darwinulidae</taxon>
        <taxon>Darwinula</taxon>
    </lineage>
</organism>
<gene>
    <name evidence="3" type="ORF">DSTB1V02_LOCUS7146</name>
</gene>
<dbReference type="EMBL" id="LR900935">
    <property type="protein sequence ID" value="CAD7247312.1"/>
    <property type="molecule type" value="Genomic_DNA"/>
</dbReference>
<dbReference type="GO" id="GO:0042981">
    <property type="term" value="P:regulation of apoptotic process"/>
    <property type="evidence" value="ECO:0007669"/>
    <property type="project" value="InterPro"/>
</dbReference>
<dbReference type="Proteomes" id="UP000677054">
    <property type="component" value="Unassembled WGS sequence"/>
</dbReference>
<keyword evidence="4" id="KW-1185">Reference proteome</keyword>
<feature type="domain" description="CARD" evidence="2">
    <location>
        <begin position="8"/>
        <end position="91"/>
    </location>
</feature>
<accession>A0A7R9A4G7</accession>
<dbReference type="SUPFAM" id="SSF47986">
    <property type="entry name" value="DEATH domain"/>
    <property type="match status" value="2"/>
</dbReference>
<proteinExistence type="predicted"/>
<protein>
    <recommendedName>
        <fullName evidence="2">CARD domain-containing protein</fullName>
    </recommendedName>
</protein>
<evidence type="ECO:0000256" key="1">
    <source>
        <dbReference type="SAM" id="MobiDB-lite"/>
    </source>
</evidence>